<keyword evidence="8" id="KW-0479">Metal-binding</keyword>
<evidence type="ECO:0000256" key="7">
    <source>
        <dbReference type="ARBA" id="ARBA00022692"/>
    </source>
</evidence>
<evidence type="ECO:0000256" key="16">
    <source>
        <dbReference type="ARBA" id="ARBA00023136"/>
    </source>
</evidence>
<keyword evidence="4" id="KW-0813">Transport</keyword>
<evidence type="ECO:0000256" key="6">
    <source>
        <dbReference type="ARBA" id="ARBA00022640"/>
    </source>
</evidence>
<dbReference type="VEuPathDB" id="VectorBase:BGLAX_035174"/>
<protein>
    <recommendedName>
        <fullName evidence="19">AIG1-type G domain-containing protein</fullName>
    </recommendedName>
</protein>
<evidence type="ECO:0000256" key="15">
    <source>
        <dbReference type="ARBA" id="ARBA00023134"/>
    </source>
</evidence>
<keyword evidence="9" id="KW-0547">Nucleotide-binding</keyword>
<keyword evidence="7" id="KW-0812">Transmembrane</keyword>
<dbReference type="KEGG" id="bgt:106080082"/>
<dbReference type="VEuPathDB" id="VectorBase:BGLB034408"/>
<dbReference type="GO" id="GO:0016787">
    <property type="term" value="F:hydrolase activity"/>
    <property type="evidence" value="ECO:0007669"/>
    <property type="project" value="UniProtKB-KW"/>
</dbReference>
<evidence type="ECO:0000256" key="8">
    <source>
        <dbReference type="ARBA" id="ARBA00022723"/>
    </source>
</evidence>
<keyword evidence="6" id="KW-0934">Plastid</keyword>
<evidence type="ECO:0000256" key="2">
    <source>
        <dbReference type="ARBA" id="ARBA00004167"/>
    </source>
</evidence>
<proteinExistence type="inferred from homology"/>
<reference evidence="20" key="1">
    <citation type="submission" date="2020-05" db="UniProtKB">
        <authorList>
            <consortium name="EnsemblMetazoa"/>
        </authorList>
    </citation>
    <scope>IDENTIFICATION</scope>
    <source>
        <strain evidence="20">BB02</strain>
    </source>
</reference>
<keyword evidence="15" id="KW-0342">GTP-binding</keyword>
<dbReference type="PANTHER" id="PTHR10903">
    <property type="entry name" value="GTPASE, IMAP FAMILY MEMBER-RELATED"/>
    <property type="match status" value="1"/>
</dbReference>
<organism evidence="20 21">
    <name type="scientific">Biomphalaria glabrata</name>
    <name type="common">Bloodfluke planorb</name>
    <name type="synonym">Freshwater snail</name>
    <dbReference type="NCBI Taxonomy" id="6526"/>
    <lineage>
        <taxon>Eukaryota</taxon>
        <taxon>Metazoa</taxon>
        <taxon>Spiralia</taxon>
        <taxon>Lophotrochozoa</taxon>
        <taxon>Mollusca</taxon>
        <taxon>Gastropoda</taxon>
        <taxon>Heterobranchia</taxon>
        <taxon>Euthyneura</taxon>
        <taxon>Panpulmonata</taxon>
        <taxon>Hygrophila</taxon>
        <taxon>Lymnaeoidea</taxon>
        <taxon>Planorbidae</taxon>
        <taxon>Biomphalaria</taxon>
    </lineage>
</organism>
<gene>
    <name evidence="20" type="primary">106080082</name>
</gene>
<dbReference type="GO" id="GO:0005525">
    <property type="term" value="F:GTP binding"/>
    <property type="evidence" value="ECO:0007669"/>
    <property type="project" value="UniProtKB-KW"/>
</dbReference>
<dbReference type="PROSITE" id="PS51720">
    <property type="entry name" value="G_AIG1"/>
    <property type="match status" value="1"/>
</dbReference>
<feature type="compositionally biased region" description="Polar residues" evidence="18">
    <location>
        <begin position="440"/>
        <end position="449"/>
    </location>
</feature>
<dbReference type="PANTHER" id="PTHR10903:SF135">
    <property type="entry name" value="TRANSLOCASE OF CHLOROPLAST 120, CHLOROPLASTIC-RELATED"/>
    <property type="match status" value="1"/>
</dbReference>
<keyword evidence="14" id="KW-1133">Transmembrane helix</keyword>
<keyword evidence="13" id="KW-0653">Protein transport</keyword>
<evidence type="ECO:0000256" key="9">
    <source>
        <dbReference type="ARBA" id="ARBA00022741"/>
    </source>
</evidence>
<evidence type="ECO:0000256" key="4">
    <source>
        <dbReference type="ARBA" id="ARBA00022448"/>
    </source>
</evidence>
<evidence type="ECO:0000256" key="14">
    <source>
        <dbReference type="ARBA" id="ARBA00022989"/>
    </source>
</evidence>
<keyword evidence="5" id="KW-0150">Chloroplast</keyword>
<evidence type="ECO:0000256" key="3">
    <source>
        <dbReference type="ARBA" id="ARBA00008535"/>
    </source>
</evidence>
<sequence>MTSEKKQKVILIVGRSGNGKRSIGNSLLGEKMFTIGTQEYSLEPVIQEKDDLKVIVCPFIGDTGDDIKYTIEEIYEATMKILYNLVRIGTPGIDAIIFALKYGVRFTNQEKEAVKRVREIFGSTVFSDVGIIAFSYGDLFNQDNNNQITQFAEWCLQQSGEVKELFEEAKYRCVLFNNKEKSKEQLEIQGNYLWHYLSNKKKENTNSVEETKNVELVKEQKQNYCSGTQVMLAGGKDDKKQEEEAKEHDIEENTQVGICKEGENKDNTYVSLAEKRDSDNSTQVDSAVRCDSDDSTKADSGVKGDTGDSTQADSGVKGDIDDSTQADSGVNGDTENSTKADSGVKGDTGDSTQADSGVKGDIDDSTQADSEVKGDTDDSTKADSGEKGDTDDSTQADSGVKGDTDDSTKADSTQADSGVKGDTDDSTQADSGVKGDTDDSTQVRFGSER</sequence>
<evidence type="ECO:0000256" key="11">
    <source>
        <dbReference type="ARBA" id="ARBA00022805"/>
    </source>
</evidence>
<feature type="compositionally biased region" description="Basic and acidic residues" evidence="18">
    <location>
        <begin position="370"/>
        <end position="390"/>
    </location>
</feature>
<evidence type="ECO:0000256" key="17">
    <source>
        <dbReference type="ARBA" id="ARBA00024013"/>
    </source>
</evidence>
<evidence type="ECO:0000256" key="18">
    <source>
        <dbReference type="SAM" id="MobiDB-lite"/>
    </source>
</evidence>
<feature type="compositionally biased region" description="Basic and acidic residues" evidence="18">
    <location>
        <begin position="288"/>
        <end position="306"/>
    </location>
</feature>
<evidence type="ECO:0000259" key="19">
    <source>
        <dbReference type="PROSITE" id="PS51720"/>
    </source>
</evidence>
<comment type="similarity">
    <text evidence="3">Belongs to the TRAFAC class TrmE-Era-EngA-EngB-Septin-like GTPase superfamily. AIG1/Toc34/Toc159-like paraseptin GTPase family. IAN subfamily.</text>
</comment>
<dbReference type="AlphaFoldDB" id="A0A2C9LSA0"/>
<dbReference type="EnsemblMetazoa" id="BGLB034408-RA">
    <property type="protein sequence ID" value="BGLB034408-PA"/>
    <property type="gene ID" value="BGLB034408"/>
</dbReference>
<feature type="domain" description="AIG1-type G" evidence="19">
    <location>
        <begin position="5"/>
        <end position="218"/>
    </location>
</feature>
<dbReference type="GO" id="GO:0015031">
    <property type="term" value="P:protein transport"/>
    <property type="evidence" value="ECO:0007669"/>
    <property type="project" value="UniProtKB-KW"/>
</dbReference>
<dbReference type="Pfam" id="PF04548">
    <property type="entry name" value="AIG1"/>
    <property type="match status" value="1"/>
</dbReference>
<feature type="compositionally biased region" description="Basic and acidic residues" evidence="18">
    <location>
        <begin position="235"/>
        <end position="251"/>
    </location>
</feature>
<keyword evidence="10" id="KW-0378">Hydrolase</keyword>
<accession>A0A2C9LSA0</accession>
<keyword evidence="11" id="KW-1002">Plastid outer membrane</keyword>
<feature type="region of interest" description="Disordered" evidence="18">
    <location>
        <begin position="229"/>
        <end position="449"/>
    </location>
</feature>
<dbReference type="InterPro" id="IPR006703">
    <property type="entry name" value="G_AIG1"/>
</dbReference>
<keyword evidence="16" id="KW-0472">Membrane</keyword>
<evidence type="ECO:0000256" key="12">
    <source>
        <dbReference type="ARBA" id="ARBA00022842"/>
    </source>
</evidence>
<feature type="compositionally biased region" description="Polar residues" evidence="18">
    <location>
        <begin position="323"/>
        <end position="335"/>
    </location>
</feature>
<comment type="subcellular location">
    <subcellularLocation>
        <location evidence="2">Membrane</location>
        <topology evidence="2">Single-pass membrane protein</topology>
    </subcellularLocation>
    <subcellularLocation>
        <location evidence="17">Plastid</location>
        <location evidence="17">Chloroplast outer membrane</location>
    </subcellularLocation>
</comment>
<dbReference type="Proteomes" id="UP000076420">
    <property type="component" value="Unassembled WGS sequence"/>
</dbReference>
<name>A0A2C9LSA0_BIOGL</name>
<evidence type="ECO:0000256" key="13">
    <source>
        <dbReference type="ARBA" id="ARBA00022927"/>
    </source>
</evidence>
<evidence type="ECO:0000256" key="5">
    <source>
        <dbReference type="ARBA" id="ARBA00022528"/>
    </source>
</evidence>
<dbReference type="GO" id="GO:0046872">
    <property type="term" value="F:metal ion binding"/>
    <property type="evidence" value="ECO:0007669"/>
    <property type="project" value="UniProtKB-KW"/>
</dbReference>
<evidence type="ECO:0000256" key="1">
    <source>
        <dbReference type="ARBA" id="ARBA00001946"/>
    </source>
</evidence>
<evidence type="ECO:0000313" key="20">
    <source>
        <dbReference type="EnsemblMetazoa" id="BGLB034408-PA"/>
    </source>
</evidence>
<keyword evidence="12" id="KW-0460">Magnesium</keyword>
<dbReference type="GO" id="GO:0016020">
    <property type="term" value="C:membrane"/>
    <property type="evidence" value="ECO:0007669"/>
    <property type="project" value="UniProtKB-SubCell"/>
</dbReference>
<dbReference type="InterPro" id="IPR027417">
    <property type="entry name" value="P-loop_NTPase"/>
</dbReference>
<dbReference type="SUPFAM" id="SSF52540">
    <property type="entry name" value="P-loop containing nucleoside triphosphate hydrolases"/>
    <property type="match status" value="1"/>
</dbReference>
<evidence type="ECO:0000256" key="10">
    <source>
        <dbReference type="ARBA" id="ARBA00022801"/>
    </source>
</evidence>
<dbReference type="Gene3D" id="3.40.50.300">
    <property type="entry name" value="P-loop containing nucleotide triphosphate hydrolases"/>
    <property type="match status" value="1"/>
</dbReference>
<feature type="compositionally biased region" description="Basic and acidic residues" evidence="18">
    <location>
        <begin position="400"/>
        <end position="409"/>
    </location>
</feature>
<feature type="compositionally biased region" description="Basic and acidic residues" evidence="18">
    <location>
        <begin position="336"/>
        <end position="348"/>
    </location>
</feature>
<evidence type="ECO:0000313" key="21">
    <source>
        <dbReference type="Proteomes" id="UP000076420"/>
    </source>
</evidence>
<comment type="cofactor">
    <cofactor evidence="1">
        <name>Mg(2+)</name>
        <dbReference type="ChEBI" id="CHEBI:18420"/>
    </cofactor>
</comment>
<dbReference type="InterPro" id="IPR045058">
    <property type="entry name" value="GIMA/IAN/Toc"/>
</dbReference>